<dbReference type="Proteomes" id="UP000326924">
    <property type="component" value="Unassembled WGS sequence"/>
</dbReference>
<accession>A0A5J5FAE2</accession>
<evidence type="ECO:0000256" key="1">
    <source>
        <dbReference type="SAM" id="MobiDB-lite"/>
    </source>
</evidence>
<evidence type="ECO:0000313" key="3">
    <source>
        <dbReference type="Proteomes" id="UP000326924"/>
    </source>
</evidence>
<feature type="region of interest" description="Disordered" evidence="1">
    <location>
        <begin position="177"/>
        <end position="206"/>
    </location>
</feature>
<feature type="region of interest" description="Disordered" evidence="1">
    <location>
        <begin position="106"/>
        <end position="150"/>
    </location>
</feature>
<sequence>MRSDPALQAALDAYSVAVQRYKTLSDLLPPAVRPPALERFAHRQNRWAVERRTGDVRKLIARMERQLEGVRPQVAPTLPTTVPSTVQHDGLVEATVGAAAAVQIQSNSGQPGHAAVAAHSNDSRGPDEMDPKGQEAQASRDDSAASVESSVVTLGKTGGFSDRTASFAENSLHDLALGRPDSGSAEHMPRDGSDLLSPASDTAEEGLTAAEEIEAVIRVGVVSPDAAIEMSRAVDKLKADGARAASVKKVYSTFLRCIEEGASFPEVGTGAERNDD</sequence>
<comment type="caution">
    <text evidence="2">The sequence shown here is derived from an EMBL/GenBank/DDBJ whole genome shotgun (WGS) entry which is preliminary data.</text>
</comment>
<dbReference type="EMBL" id="VXIS01000009">
    <property type="protein sequence ID" value="KAA8914042.1"/>
    <property type="molecule type" value="Genomic_DNA"/>
</dbReference>
<feature type="compositionally biased region" description="Basic and acidic residues" evidence="1">
    <location>
        <begin position="121"/>
        <end position="143"/>
    </location>
</feature>
<dbReference type="AlphaFoldDB" id="A0A5J5FAE2"/>
<keyword evidence="3" id="KW-1185">Reference proteome</keyword>
<name>A0A5J5FAE2_9PEZI</name>
<gene>
    <name evidence="2" type="ORF">FN846DRAFT_902330</name>
</gene>
<organism evidence="2 3">
    <name type="scientific">Sphaerosporella brunnea</name>
    <dbReference type="NCBI Taxonomy" id="1250544"/>
    <lineage>
        <taxon>Eukaryota</taxon>
        <taxon>Fungi</taxon>
        <taxon>Dikarya</taxon>
        <taxon>Ascomycota</taxon>
        <taxon>Pezizomycotina</taxon>
        <taxon>Pezizomycetes</taxon>
        <taxon>Pezizales</taxon>
        <taxon>Pyronemataceae</taxon>
        <taxon>Sphaerosporella</taxon>
    </lineage>
</organism>
<reference evidence="2 3" key="1">
    <citation type="submission" date="2019-09" db="EMBL/GenBank/DDBJ databases">
        <title>Draft genome of the ectomycorrhizal ascomycete Sphaerosporella brunnea.</title>
        <authorList>
            <consortium name="DOE Joint Genome Institute"/>
            <person name="Benucci G.M."/>
            <person name="Marozzi G."/>
            <person name="Antonielli L."/>
            <person name="Sanchez S."/>
            <person name="Marco P."/>
            <person name="Wang X."/>
            <person name="Falini L.B."/>
            <person name="Barry K."/>
            <person name="Haridas S."/>
            <person name="Lipzen A."/>
            <person name="Labutti K."/>
            <person name="Grigoriev I.V."/>
            <person name="Murat C."/>
            <person name="Martin F."/>
            <person name="Albertini E."/>
            <person name="Donnini D."/>
            <person name="Bonito G."/>
        </authorList>
    </citation>
    <scope>NUCLEOTIDE SEQUENCE [LARGE SCALE GENOMIC DNA]</scope>
    <source>
        <strain evidence="2 3">Sb_GMNB300</strain>
    </source>
</reference>
<protein>
    <submittedName>
        <fullName evidence="2">Uncharacterized protein</fullName>
    </submittedName>
</protein>
<evidence type="ECO:0000313" key="2">
    <source>
        <dbReference type="EMBL" id="KAA8914042.1"/>
    </source>
</evidence>
<proteinExistence type="predicted"/>
<dbReference type="InParanoid" id="A0A5J5FAE2"/>